<evidence type="ECO:0000259" key="7">
    <source>
        <dbReference type="PROSITE" id="PS50056"/>
    </source>
</evidence>
<sequence>MVNCGQCPAGLPLRCVACAAKKRKSLKLCAGGFAFSACYPGLYESREVGLIQGSISQPCLPVSSAGPTRILPHLYLGSQADVLDEELMAQNGITYVLNASNTCPQPDFIPEDHFLRVPVNDSYCEKILPWLDRSVDFIDKVKVSNCRVMVHCLAGISRSATLAIAYVMKHHGLSSDDAYRFVKEKRPSISPNFNFLGQLLEFEKVLCGQREASRQGPAADPLPDTGFLSLQDGSGGAEGVSIASLPHRISTLRLSATDGCLDGNRLKRTFEFGGSVLATTAAMARSHHVSMFASSSTEDGSKVSRIDGQEIGETKRATIESNPEIGTDPPSPLASRISLQNGDMLRPQLWLNLTSPGSSAMQQFPGTWRFPDSMLSKGTVSNGGAYAFNYGGGPAEVRLRSHVRLENSVSGVAGNETPRRSWHEELSSVAEKGFKRRSCQLEFEEGLAAEVHGRDNLPAIVKRSSFSGSMEIIEVS</sequence>
<evidence type="ECO:0000259" key="6">
    <source>
        <dbReference type="PROSITE" id="PS50054"/>
    </source>
</evidence>
<dbReference type="GO" id="GO:0008330">
    <property type="term" value="F:protein tyrosine/threonine phosphatase activity"/>
    <property type="evidence" value="ECO:0007669"/>
    <property type="project" value="TreeGrafter"/>
</dbReference>
<feature type="domain" description="Tyrosine-protein phosphatase" evidence="6">
    <location>
        <begin position="66"/>
        <end position="208"/>
    </location>
</feature>
<evidence type="ECO:0000313" key="9">
    <source>
        <dbReference type="Proteomes" id="UP000694388"/>
    </source>
</evidence>
<dbReference type="OMA" id="WHEELSS"/>
<dbReference type="Ensembl" id="ENSEBUT00000007423.1">
    <property type="protein sequence ID" value="ENSEBUP00000006957.1"/>
    <property type="gene ID" value="ENSEBUG00000004567.1"/>
</dbReference>
<dbReference type="EC" id="3.1.3.48" evidence="2"/>
<dbReference type="GO" id="GO:0033550">
    <property type="term" value="F:MAP kinase tyrosine phosphatase activity"/>
    <property type="evidence" value="ECO:0007669"/>
    <property type="project" value="TreeGrafter"/>
</dbReference>
<evidence type="ECO:0000256" key="4">
    <source>
        <dbReference type="ARBA" id="ARBA00022912"/>
    </source>
</evidence>
<keyword evidence="9" id="KW-1185">Reference proteome</keyword>
<keyword evidence="4" id="KW-0904">Protein phosphatase</keyword>
<dbReference type="Pfam" id="PF00782">
    <property type="entry name" value="DSPc"/>
    <property type="match status" value="1"/>
</dbReference>
<dbReference type="PROSITE" id="PS00383">
    <property type="entry name" value="TYR_PHOSPHATASE_1"/>
    <property type="match status" value="1"/>
</dbReference>
<dbReference type="FunFam" id="3.90.190.10:FF:000044">
    <property type="entry name" value="Dual specificity protein phosphatase 8"/>
    <property type="match status" value="1"/>
</dbReference>
<dbReference type="Proteomes" id="UP000694388">
    <property type="component" value="Unplaced"/>
</dbReference>
<dbReference type="InterPro" id="IPR000340">
    <property type="entry name" value="Dual-sp_phosphatase_cat-dom"/>
</dbReference>
<dbReference type="InterPro" id="IPR020422">
    <property type="entry name" value="TYR_PHOSPHATASE_DUAL_dom"/>
</dbReference>
<dbReference type="SMART" id="SM00195">
    <property type="entry name" value="DSPc"/>
    <property type="match status" value="1"/>
</dbReference>
<evidence type="ECO:0000256" key="3">
    <source>
        <dbReference type="ARBA" id="ARBA00022801"/>
    </source>
</evidence>
<organism evidence="8 9">
    <name type="scientific">Eptatretus burgeri</name>
    <name type="common">Inshore hagfish</name>
    <dbReference type="NCBI Taxonomy" id="7764"/>
    <lineage>
        <taxon>Eukaryota</taxon>
        <taxon>Metazoa</taxon>
        <taxon>Chordata</taxon>
        <taxon>Craniata</taxon>
        <taxon>Vertebrata</taxon>
        <taxon>Cyclostomata</taxon>
        <taxon>Myxini</taxon>
        <taxon>Myxiniformes</taxon>
        <taxon>Myxinidae</taxon>
        <taxon>Eptatretinae</taxon>
        <taxon>Eptatretus</taxon>
    </lineage>
</organism>
<dbReference type="SUPFAM" id="SSF52799">
    <property type="entry name" value="(Phosphotyrosine protein) phosphatases II"/>
    <property type="match status" value="1"/>
</dbReference>
<dbReference type="InterPro" id="IPR008343">
    <property type="entry name" value="MKP"/>
</dbReference>
<comment type="similarity">
    <text evidence="1">Belongs to the protein-tyrosine phosphatase family. Non-receptor class dual specificity subfamily.</text>
</comment>
<keyword evidence="3" id="KW-0378">Hydrolase</keyword>
<dbReference type="InterPro" id="IPR029021">
    <property type="entry name" value="Prot-tyrosine_phosphatase-like"/>
</dbReference>
<dbReference type="GO" id="GO:0017017">
    <property type="term" value="F:MAP kinase tyrosine/serine/threonine phosphatase activity"/>
    <property type="evidence" value="ECO:0007669"/>
    <property type="project" value="InterPro"/>
</dbReference>
<evidence type="ECO:0000313" key="8">
    <source>
        <dbReference type="Ensembl" id="ENSEBUP00000006957.1"/>
    </source>
</evidence>
<dbReference type="CDD" id="cd14568">
    <property type="entry name" value="DSP_MKP_classIII"/>
    <property type="match status" value="1"/>
</dbReference>
<dbReference type="PROSITE" id="PS50054">
    <property type="entry name" value="TYR_PHOSPHATASE_DUAL"/>
    <property type="match status" value="1"/>
</dbReference>
<dbReference type="PANTHER" id="PTHR10159">
    <property type="entry name" value="DUAL SPECIFICITY PROTEIN PHOSPHATASE"/>
    <property type="match status" value="1"/>
</dbReference>
<dbReference type="Gene3D" id="3.90.190.10">
    <property type="entry name" value="Protein tyrosine phosphatase superfamily"/>
    <property type="match status" value="1"/>
</dbReference>
<accession>A0A8C4NHT0</accession>
<dbReference type="InterPro" id="IPR016130">
    <property type="entry name" value="Tyr_Pase_AS"/>
</dbReference>
<evidence type="ECO:0000256" key="1">
    <source>
        <dbReference type="ARBA" id="ARBA00008601"/>
    </source>
</evidence>
<dbReference type="GO" id="GO:0005737">
    <property type="term" value="C:cytoplasm"/>
    <property type="evidence" value="ECO:0007669"/>
    <property type="project" value="TreeGrafter"/>
</dbReference>
<dbReference type="AlphaFoldDB" id="A0A8C4NHT0"/>
<feature type="region of interest" description="Disordered" evidence="5">
    <location>
        <begin position="318"/>
        <end position="337"/>
    </location>
</feature>
<feature type="domain" description="Tyrosine specific protein phosphatases" evidence="7">
    <location>
        <begin position="132"/>
        <end position="189"/>
    </location>
</feature>
<proteinExistence type="inferred from homology"/>
<dbReference type="PRINTS" id="PR01764">
    <property type="entry name" value="MAPKPHPHTASE"/>
</dbReference>
<dbReference type="GO" id="GO:0043409">
    <property type="term" value="P:negative regulation of MAPK cascade"/>
    <property type="evidence" value="ECO:0007669"/>
    <property type="project" value="TreeGrafter"/>
</dbReference>
<dbReference type="PANTHER" id="PTHR10159:SF533">
    <property type="entry name" value="TYROSINE-PROTEIN PHOSPHATASE VHP-1"/>
    <property type="match status" value="1"/>
</dbReference>
<name>A0A8C4NHT0_EPTBU</name>
<protein>
    <recommendedName>
        <fullName evidence="2">protein-tyrosine-phosphatase</fullName>
        <ecNumber evidence="2">3.1.3.48</ecNumber>
    </recommendedName>
</protein>
<evidence type="ECO:0000256" key="2">
    <source>
        <dbReference type="ARBA" id="ARBA00013064"/>
    </source>
</evidence>
<dbReference type="InterPro" id="IPR000387">
    <property type="entry name" value="Tyr_Pase_dom"/>
</dbReference>
<reference evidence="8" key="1">
    <citation type="submission" date="2025-08" db="UniProtKB">
        <authorList>
            <consortium name="Ensembl"/>
        </authorList>
    </citation>
    <scope>IDENTIFICATION</scope>
</reference>
<evidence type="ECO:0000256" key="5">
    <source>
        <dbReference type="SAM" id="MobiDB-lite"/>
    </source>
</evidence>
<reference evidence="8" key="2">
    <citation type="submission" date="2025-09" db="UniProtKB">
        <authorList>
            <consortium name="Ensembl"/>
        </authorList>
    </citation>
    <scope>IDENTIFICATION</scope>
</reference>
<dbReference type="PROSITE" id="PS50056">
    <property type="entry name" value="TYR_PHOSPHATASE_2"/>
    <property type="match status" value="1"/>
</dbReference>
<dbReference type="GeneTree" id="ENSGT00940000160004"/>